<comment type="cofactor">
    <cofactor evidence="1">
        <name>NAD(+)</name>
        <dbReference type="ChEBI" id="CHEBI:57540"/>
    </cofactor>
</comment>
<dbReference type="Gene3D" id="3.40.50.720">
    <property type="entry name" value="NAD(P)-binding Rossmann-like Domain"/>
    <property type="match status" value="1"/>
</dbReference>
<dbReference type="SUPFAM" id="SSF51735">
    <property type="entry name" value="NAD(P)-binding Rossmann-fold domains"/>
    <property type="match status" value="2"/>
</dbReference>
<evidence type="ECO:0000259" key="5">
    <source>
        <dbReference type="SMART" id="SM00997"/>
    </source>
</evidence>
<reference evidence="7" key="1">
    <citation type="submission" date="2016-09" db="EMBL/GenBank/DDBJ databases">
        <title>Streptomyces puniciscabiei strain:TW1S1 Genome sequencing and assembly.</title>
        <authorList>
            <person name="Kim M.-K."/>
            <person name="Kim S.B."/>
        </authorList>
    </citation>
    <scope>NUCLEOTIDE SEQUENCE [LARGE SCALE GENOMIC DNA]</scope>
    <source>
        <strain evidence="7">TW1S1</strain>
    </source>
</reference>
<dbReference type="Proteomes" id="UP000094960">
    <property type="component" value="Chromosome"/>
</dbReference>
<dbReference type="SMART" id="SM00997">
    <property type="entry name" value="AdoHcyase_NAD"/>
    <property type="match status" value="1"/>
</dbReference>
<dbReference type="Gene3D" id="3.40.50.1480">
    <property type="entry name" value="Adenosylhomocysteinase-like"/>
    <property type="match status" value="1"/>
</dbReference>
<comment type="similarity">
    <text evidence="2">Belongs to the adenosylhomocysteinase family.</text>
</comment>
<keyword evidence="3" id="KW-0554">One-carbon metabolism</keyword>
<dbReference type="InterPro" id="IPR015878">
    <property type="entry name" value="Ado_hCys_hydrolase_NAD-bd"/>
</dbReference>
<organism evidence="6 7">
    <name type="scientific">Streptomyces fodineus</name>
    <dbReference type="NCBI Taxonomy" id="1904616"/>
    <lineage>
        <taxon>Bacteria</taxon>
        <taxon>Bacillati</taxon>
        <taxon>Actinomycetota</taxon>
        <taxon>Actinomycetes</taxon>
        <taxon>Kitasatosporales</taxon>
        <taxon>Streptomycetaceae</taxon>
        <taxon>Streptomyces</taxon>
    </lineage>
</organism>
<dbReference type="AlphaFoldDB" id="A0A1D7YJK8"/>
<feature type="domain" description="S-adenosyl-L-homocysteine hydrolase NAD binding" evidence="5">
    <location>
        <begin position="315"/>
        <end position="463"/>
    </location>
</feature>
<dbReference type="GO" id="GO:0033353">
    <property type="term" value="P:S-adenosylmethionine cycle"/>
    <property type="evidence" value="ECO:0007669"/>
    <property type="project" value="TreeGrafter"/>
</dbReference>
<dbReference type="KEGG" id="spun:BFF78_36145"/>
<protein>
    <recommendedName>
        <fullName evidence="5">S-adenosyl-L-homocysteine hydrolase NAD binding domain-containing protein</fullName>
    </recommendedName>
</protein>
<keyword evidence="7" id="KW-1185">Reference proteome</keyword>
<name>A0A1D7YJK8_9ACTN</name>
<accession>A0A1D7YJK8</accession>
<evidence type="ECO:0000256" key="4">
    <source>
        <dbReference type="ARBA" id="ARBA00023027"/>
    </source>
</evidence>
<proteinExistence type="inferred from homology"/>
<evidence type="ECO:0000256" key="1">
    <source>
        <dbReference type="ARBA" id="ARBA00001911"/>
    </source>
</evidence>
<dbReference type="PANTHER" id="PTHR23420:SF0">
    <property type="entry name" value="ADENOSYLHOMOCYSTEINASE"/>
    <property type="match status" value="1"/>
</dbReference>
<dbReference type="EMBL" id="CP017248">
    <property type="protein sequence ID" value="AOR35785.1"/>
    <property type="molecule type" value="Genomic_DNA"/>
</dbReference>
<evidence type="ECO:0000313" key="7">
    <source>
        <dbReference type="Proteomes" id="UP000094960"/>
    </source>
</evidence>
<dbReference type="GO" id="GO:0005829">
    <property type="term" value="C:cytosol"/>
    <property type="evidence" value="ECO:0007669"/>
    <property type="project" value="TreeGrafter"/>
</dbReference>
<evidence type="ECO:0000256" key="3">
    <source>
        <dbReference type="ARBA" id="ARBA00022563"/>
    </source>
</evidence>
<dbReference type="PANTHER" id="PTHR23420">
    <property type="entry name" value="ADENOSYLHOMOCYSTEINASE"/>
    <property type="match status" value="1"/>
</dbReference>
<dbReference type="GO" id="GO:0006730">
    <property type="term" value="P:one-carbon metabolic process"/>
    <property type="evidence" value="ECO:0007669"/>
    <property type="project" value="UniProtKB-KW"/>
</dbReference>
<sequence>MPTLEHSLYQADTPTAWTVLRGPIDPDTLTAGVAKIAARHQLRAVPSGEASLLLTAADAEPENSTPQLALRWHPYTPLQPDTLSHAIPATHLEILLDHKEQAADAAADLTGWLRTALRRFHPDELEQITATMPLLTQFTPTTSVLADWAVIFRDHYVENTLGFLLALQHAGVPAQWIYALAKGDRTHNRDRVHATLLDLGCASGLLDNTAINAPDTHATELAAALHQVDAFIDAAHEAGRKVLVIDDGGLLAQGYGRADAPRRIDAALELTVSGLKRITATGELGIPVLNLARSQLKTRLGYPEIADSCLRRLRALLPAIKVTGRPAVVIGYGTLGSRLAQALRHQGCQIHVVDPDPLALIAAAEAGHATYRTTGDALRAVHPFLIVGTTGDDALTVDDLQLLPDGAYLAPFATRDFSVLADPDRGLPATEIPGIGRRYRLPGGGQVTLLGDGRSMNLFEADAIPNQGYDAYRAGTLIAADALCRRADNLTPGIHTDLVDDIILNSGLYSAYYDTYLATEQQPSPRAVTRQSATTASLAGMSACVVGYGAAGRLHAQILAEHGASLTIVDPKHQDLPKAYRGFPNGLEEMPAAVRSTIGLWSVCCPTADHLPVLRTILAKEPEARILLEKPACQGHEIDAFTALLASHSNARFVVTDQYQHARALDVLTNLMARLEPGAEPDYVAVTFTKDRTGDVAQGRFVDRSYGVLGYEWLHMLAVLRRILPTEAAAAYLAQQPQHAELWATYDPRLFVSALTERTNLTYGATRLRIELTSSIATPTVVLGSTPRTATSGTGPWRQGLRPADDRHRRVTVHAGRTQFTVHLDPVTATGGWQLERNHHRVTAERDGLMLHDEVVHDSPLHTAIRNATTTLMGTCSVPEPDLGPLRRIAALAELLRAQQPTGLAEQTSA</sequence>
<evidence type="ECO:0000313" key="6">
    <source>
        <dbReference type="EMBL" id="AOR35785.1"/>
    </source>
</evidence>
<gene>
    <name evidence="6" type="ORF">BFF78_36145</name>
</gene>
<dbReference type="InterPro" id="IPR000043">
    <property type="entry name" value="Adenosylhomocysteinase-like"/>
</dbReference>
<keyword evidence="4" id="KW-0520">NAD</keyword>
<evidence type="ECO:0000256" key="2">
    <source>
        <dbReference type="ARBA" id="ARBA00007122"/>
    </source>
</evidence>
<dbReference type="GO" id="GO:0004013">
    <property type="term" value="F:adenosylhomocysteinase activity"/>
    <property type="evidence" value="ECO:0007669"/>
    <property type="project" value="TreeGrafter"/>
</dbReference>
<dbReference type="InterPro" id="IPR042172">
    <property type="entry name" value="Adenosylhomocyst_ase-like_sf"/>
</dbReference>
<dbReference type="InterPro" id="IPR036291">
    <property type="entry name" value="NAD(P)-bd_dom_sf"/>
</dbReference>
<dbReference type="RefSeq" id="WP_069782300.1">
    <property type="nucleotide sequence ID" value="NZ_CP017248.1"/>
</dbReference>
<dbReference type="Pfam" id="PF00670">
    <property type="entry name" value="AdoHcyase_NAD"/>
    <property type="match status" value="1"/>
</dbReference>